<dbReference type="Proteomes" id="UP000231322">
    <property type="component" value="Unassembled WGS sequence"/>
</dbReference>
<accession>A0A2G7HJV0</accession>
<evidence type="ECO:0000313" key="2">
    <source>
        <dbReference type="EMBL" id="PIH05400.1"/>
    </source>
</evidence>
<proteinExistence type="predicted"/>
<evidence type="ECO:0000259" key="1">
    <source>
        <dbReference type="Pfam" id="PF13788"/>
    </source>
</evidence>
<sequence length="120" mass="14129">MNYRVVKKNNKKYIECISVDKQLSSERDVLDFIGICFENDICTLVLHEDIFSEDFFNLKTGLAGIVLQKFINYHIKVAVILENEEKFNDRFKEMIMESNKGNHFRTFKNIGDAEIWISNL</sequence>
<name>A0A2G7HJV0_9CLOT</name>
<comment type="caution">
    <text evidence="2">The sequence shown here is derived from an EMBL/GenBank/DDBJ whole genome shotgun (WGS) entry which is preliminary data.</text>
</comment>
<feature type="domain" description="DUF4180" evidence="1">
    <location>
        <begin position="9"/>
        <end position="116"/>
    </location>
</feature>
<dbReference type="Pfam" id="PF13788">
    <property type="entry name" value="DUF4180"/>
    <property type="match status" value="1"/>
</dbReference>
<gene>
    <name evidence="2" type="ORF">CS538_02560</name>
</gene>
<dbReference type="EMBL" id="PEIK01000002">
    <property type="protein sequence ID" value="PIH05400.1"/>
    <property type="molecule type" value="Genomic_DNA"/>
</dbReference>
<dbReference type="InterPro" id="IPR025438">
    <property type="entry name" value="DUF4180"/>
</dbReference>
<keyword evidence="3" id="KW-1185">Reference proteome</keyword>
<dbReference type="AlphaFoldDB" id="A0A2G7HJV0"/>
<evidence type="ECO:0000313" key="3">
    <source>
        <dbReference type="Proteomes" id="UP000231322"/>
    </source>
</evidence>
<dbReference type="RefSeq" id="WP_099837797.1">
    <property type="nucleotide sequence ID" value="NZ_PEIK01000002.1"/>
</dbReference>
<organism evidence="2 3">
    <name type="scientific">Clostridium combesii</name>
    <dbReference type="NCBI Taxonomy" id="39481"/>
    <lineage>
        <taxon>Bacteria</taxon>
        <taxon>Bacillati</taxon>
        <taxon>Bacillota</taxon>
        <taxon>Clostridia</taxon>
        <taxon>Eubacteriales</taxon>
        <taxon>Clostridiaceae</taxon>
        <taxon>Clostridium</taxon>
    </lineage>
</organism>
<reference evidence="2 3" key="1">
    <citation type="submission" date="2017-10" db="EMBL/GenBank/DDBJ databases">
        <title>Reclassification of Eubacterium combesii and discrepancies in the nomenclature of botulinum neurotoxin producing clostridia. Request for an Opinion.</title>
        <authorList>
            <person name="Dobritsa A.P."/>
            <person name="Kutumbaka K.K."/>
            <person name="Samadpour M."/>
        </authorList>
    </citation>
    <scope>NUCLEOTIDE SEQUENCE [LARGE SCALE GENOMIC DNA]</scope>
    <source>
        <strain evidence="2 3">DSM 20696</strain>
    </source>
</reference>
<protein>
    <recommendedName>
        <fullName evidence="1">DUF4180 domain-containing protein</fullName>
    </recommendedName>
</protein>